<sequence length="181" mass="20836">MAKTEILIHKDELEAIGIEIVAIEQLDFREQVPHRDDHFMLIIQEKGNFVWELDFREITLSGSSACYIAPGQVHRYLNQEINKGWFVFIETALISKTYLEIFNTYLNSNQAVPISKSNEIFNFLPVFENILKNIKETFRESIVNSLTDSLIGMFIQNLIQNQNSGNLIGDKNIKPSSNLNK</sequence>
<dbReference type="Pfam" id="PF02311">
    <property type="entry name" value="AraC_binding"/>
    <property type="match status" value="1"/>
</dbReference>
<gene>
    <name evidence="3" type="ORF">GCM10023210_10280</name>
</gene>
<feature type="domain" description="AraC-type arabinose-binding/dimerisation" evidence="2">
    <location>
        <begin position="33"/>
        <end position="86"/>
    </location>
</feature>
<evidence type="ECO:0000256" key="1">
    <source>
        <dbReference type="ARBA" id="ARBA00023125"/>
    </source>
</evidence>
<dbReference type="RefSeq" id="WP_345200759.1">
    <property type="nucleotide sequence ID" value="NZ_BAABHX010000002.1"/>
</dbReference>
<keyword evidence="4" id="KW-1185">Reference proteome</keyword>
<reference evidence="4" key="1">
    <citation type="journal article" date="2019" name="Int. J. Syst. Evol. Microbiol.">
        <title>The Global Catalogue of Microorganisms (GCM) 10K type strain sequencing project: providing services to taxonomists for standard genome sequencing and annotation.</title>
        <authorList>
            <consortium name="The Broad Institute Genomics Platform"/>
            <consortium name="The Broad Institute Genome Sequencing Center for Infectious Disease"/>
            <person name="Wu L."/>
            <person name="Ma J."/>
        </authorList>
    </citation>
    <scope>NUCLEOTIDE SEQUENCE [LARGE SCALE GENOMIC DNA]</scope>
    <source>
        <strain evidence="4">JCM 18019</strain>
    </source>
</reference>
<dbReference type="Proteomes" id="UP001500353">
    <property type="component" value="Unassembled WGS sequence"/>
</dbReference>
<accession>A0ABP9M324</accession>
<evidence type="ECO:0000313" key="3">
    <source>
        <dbReference type="EMBL" id="GAA5087443.1"/>
    </source>
</evidence>
<proteinExistence type="predicted"/>
<evidence type="ECO:0000259" key="2">
    <source>
        <dbReference type="Pfam" id="PF02311"/>
    </source>
</evidence>
<organism evidence="3 4">
    <name type="scientific">Chryseobacterium ginsengisoli</name>
    <dbReference type="NCBI Taxonomy" id="363853"/>
    <lineage>
        <taxon>Bacteria</taxon>
        <taxon>Pseudomonadati</taxon>
        <taxon>Bacteroidota</taxon>
        <taxon>Flavobacteriia</taxon>
        <taxon>Flavobacteriales</taxon>
        <taxon>Weeksellaceae</taxon>
        <taxon>Chryseobacterium group</taxon>
        <taxon>Chryseobacterium</taxon>
    </lineage>
</organism>
<dbReference type="InterPro" id="IPR037923">
    <property type="entry name" value="HTH-like"/>
</dbReference>
<protein>
    <recommendedName>
        <fullName evidence="2">AraC-type arabinose-binding/dimerisation domain-containing protein</fullName>
    </recommendedName>
</protein>
<dbReference type="EMBL" id="BAABHX010000002">
    <property type="protein sequence ID" value="GAA5087443.1"/>
    <property type="molecule type" value="Genomic_DNA"/>
</dbReference>
<comment type="caution">
    <text evidence="3">The sequence shown here is derived from an EMBL/GenBank/DDBJ whole genome shotgun (WGS) entry which is preliminary data.</text>
</comment>
<name>A0ABP9M324_9FLAO</name>
<dbReference type="InterPro" id="IPR003313">
    <property type="entry name" value="AraC-bd"/>
</dbReference>
<keyword evidence="1" id="KW-0238">DNA-binding</keyword>
<dbReference type="SUPFAM" id="SSF51215">
    <property type="entry name" value="Regulatory protein AraC"/>
    <property type="match status" value="1"/>
</dbReference>
<evidence type="ECO:0000313" key="4">
    <source>
        <dbReference type="Proteomes" id="UP001500353"/>
    </source>
</evidence>